<protein>
    <submittedName>
        <fullName evidence="2">GNAT family N-acetyltransferase</fullName>
    </submittedName>
</protein>
<proteinExistence type="predicted"/>
<keyword evidence="3" id="KW-1185">Reference proteome</keyword>
<name>A0A3E2B1J0_9FIRM</name>
<dbReference type="PROSITE" id="PS51186">
    <property type="entry name" value="GNAT"/>
    <property type="match status" value="1"/>
</dbReference>
<reference evidence="2 3" key="1">
    <citation type="submission" date="2018-07" db="EMBL/GenBank/DDBJ databases">
        <title>GABA Modulating Bacteria of the Human Gut Microbiota.</title>
        <authorList>
            <person name="Strandwitz P."/>
            <person name="Kim K.H."/>
            <person name="Terekhova D."/>
            <person name="Liu J.K."/>
            <person name="Sharma A."/>
            <person name="Levering J."/>
            <person name="Mcdonald D."/>
            <person name="Dietrich D."/>
            <person name="Ramadhar T.R."/>
            <person name="Lekbua A."/>
            <person name="Mroue N."/>
            <person name="Liston C."/>
            <person name="Stewart E.J."/>
            <person name="Dubin M.J."/>
            <person name="Zengler K."/>
            <person name="Knight R."/>
            <person name="Gilbert J.A."/>
            <person name="Clardy J."/>
            <person name="Lewis K."/>
        </authorList>
    </citation>
    <scope>NUCLEOTIDE SEQUENCE [LARGE SCALE GENOMIC DNA]</scope>
    <source>
        <strain evidence="2 3">KLE1738</strain>
    </source>
</reference>
<gene>
    <name evidence="2" type="ORF">DV520_10335</name>
</gene>
<dbReference type="InterPro" id="IPR016181">
    <property type="entry name" value="Acyl_CoA_acyltransferase"/>
</dbReference>
<evidence type="ECO:0000313" key="3">
    <source>
        <dbReference type="Proteomes" id="UP000260649"/>
    </source>
</evidence>
<sequence>MEITIQPAYQEPEAIRELLVEYTGMLLEQNPAFAGYLKQQNFAAELDNLQEKYGVPEGRLYLVRADGAPAGCVAMKKLDAQRCELKRLYIRPAFRGQGLARRLVERLLTDARSEGYQAMLLDTFPFLSGAIRLYRTLGFYEIPSYNNSPLDSLIYMRKDLCPACSFCG</sequence>
<keyword evidence="2" id="KW-0808">Transferase</keyword>
<feature type="domain" description="N-acetyltransferase" evidence="1">
    <location>
        <begin position="13"/>
        <end position="161"/>
    </location>
</feature>
<organism evidence="2 3">
    <name type="scientific">Evtepia gabavorous</name>
    <dbReference type="NCBI Taxonomy" id="2211183"/>
    <lineage>
        <taxon>Bacteria</taxon>
        <taxon>Bacillati</taxon>
        <taxon>Bacillota</taxon>
        <taxon>Clostridia</taxon>
        <taxon>Eubacteriales</taxon>
        <taxon>Evtepia</taxon>
    </lineage>
</organism>
<dbReference type="Proteomes" id="UP000260649">
    <property type="component" value="Unassembled WGS sequence"/>
</dbReference>
<dbReference type="GO" id="GO:0016747">
    <property type="term" value="F:acyltransferase activity, transferring groups other than amino-acyl groups"/>
    <property type="evidence" value="ECO:0007669"/>
    <property type="project" value="InterPro"/>
</dbReference>
<dbReference type="InterPro" id="IPR000182">
    <property type="entry name" value="GNAT_dom"/>
</dbReference>
<dbReference type="RefSeq" id="WP_021920846.1">
    <property type="nucleotide sequence ID" value="NZ_CAKXKJ010000001.1"/>
</dbReference>
<dbReference type="CDD" id="cd04301">
    <property type="entry name" value="NAT_SF"/>
    <property type="match status" value="1"/>
</dbReference>
<dbReference type="OrthoDB" id="67353at2"/>
<evidence type="ECO:0000259" key="1">
    <source>
        <dbReference type="PROSITE" id="PS51186"/>
    </source>
</evidence>
<evidence type="ECO:0000313" key="2">
    <source>
        <dbReference type="EMBL" id="RFT05867.1"/>
    </source>
</evidence>
<dbReference type="Pfam" id="PF00583">
    <property type="entry name" value="Acetyltransf_1"/>
    <property type="match status" value="1"/>
</dbReference>
<dbReference type="GeneID" id="97996132"/>
<comment type="caution">
    <text evidence="2">The sequence shown here is derived from an EMBL/GenBank/DDBJ whole genome shotgun (WGS) entry which is preliminary data.</text>
</comment>
<dbReference type="SUPFAM" id="SSF55729">
    <property type="entry name" value="Acyl-CoA N-acyltransferases (Nat)"/>
    <property type="match status" value="1"/>
</dbReference>
<dbReference type="PANTHER" id="PTHR43305">
    <property type="entry name" value="FAMILY N-ACETYLTRANSFERASE, PUTATIVE (AFU_ORTHOLOGUE AFUA_2G01380)-RELATED"/>
    <property type="match status" value="1"/>
</dbReference>
<dbReference type="EMBL" id="QQRQ01000024">
    <property type="protein sequence ID" value="RFT05867.1"/>
    <property type="molecule type" value="Genomic_DNA"/>
</dbReference>
<accession>A0A3E2B1J0</accession>
<dbReference type="AlphaFoldDB" id="A0A3E2B1J0"/>
<dbReference type="PANTHER" id="PTHR43305:SF1">
    <property type="entry name" value="FAMILY N-ACETYLTRANSFERASE, PUTATIVE (AFU_ORTHOLOGUE AFUA_2G01380)-RELATED"/>
    <property type="match status" value="1"/>
</dbReference>
<dbReference type="InterPro" id="IPR052777">
    <property type="entry name" value="Acetyltransferase_Enz"/>
</dbReference>
<dbReference type="Gene3D" id="3.40.630.30">
    <property type="match status" value="1"/>
</dbReference>